<organism evidence="1 2">
    <name type="scientific">Claviceps africana</name>
    <dbReference type="NCBI Taxonomy" id="83212"/>
    <lineage>
        <taxon>Eukaryota</taxon>
        <taxon>Fungi</taxon>
        <taxon>Dikarya</taxon>
        <taxon>Ascomycota</taxon>
        <taxon>Pezizomycotina</taxon>
        <taxon>Sordariomycetes</taxon>
        <taxon>Hypocreomycetidae</taxon>
        <taxon>Hypocreales</taxon>
        <taxon>Clavicipitaceae</taxon>
        <taxon>Claviceps</taxon>
    </lineage>
</organism>
<proteinExistence type="predicted"/>
<name>A0A8K0NF60_9HYPO</name>
<evidence type="ECO:0000313" key="1">
    <source>
        <dbReference type="EMBL" id="KAG5917132.1"/>
    </source>
</evidence>
<sequence>MTSPRNGYRLQKSSLRRDLDTRNHVLDVLGTSLTDFRQYQSRRLCCMTMDRQQSFLLHIVVHRGSFNDASHERRVGLWFLPCEQGPKYYFRVQGPFRQYTLEVKENWDPTCTGSVLPLAYTTKTGPLCANTLTRLLQDVPVRNDDNEFNSQQWIWGALESLTRHGYLTKHQRDEGFSRMLDTILNGSSDEVHQSCHRKEE</sequence>
<dbReference type="AlphaFoldDB" id="A0A8K0NF60"/>
<keyword evidence="2" id="KW-1185">Reference proteome</keyword>
<dbReference type="Proteomes" id="UP000811619">
    <property type="component" value="Unassembled WGS sequence"/>
</dbReference>
<comment type="caution">
    <text evidence="1">The sequence shown here is derived from an EMBL/GenBank/DDBJ whole genome shotgun (WGS) entry which is preliminary data.</text>
</comment>
<protein>
    <submittedName>
        <fullName evidence="1">Uncharacterized protein</fullName>
    </submittedName>
</protein>
<reference evidence="1" key="1">
    <citation type="journal article" date="2020" name="bioRxiv">
        <title>Whole genome comparisons of ergot fungi reveals the divergence and evolution of species within the genus Claviceps are the result of varying mechanisms driving genome evolution and host range expansion.</title>
        <authorList>
            <person name="Wyka S.A."/>
            <person name="Mondo S.J."/>
            <person name="Liu M."/>
            <person name="Dettman J."/>
            <person name="Nalam V."/>
            <person name="Broders K.D."/>
        </authorList>
    </citation>
    <scope>NUCLEOTIDE SEQUENCE</scope>
    <source>
        <strain evidence="1">CCC 489</strain>
    </source>
</reference>
<accession>A0A8K0NF60</accession>
<evidence type="ECO:0000313" key="2">
    <source>
        <dbReference type="Proteomes" id="UP000811619"/>
    </source>
</evidence>
<gene>
    <name evidence="1" type="ORF">E4U42_007377</name>
</gene>
<dbReference type="EMBL" id="SRPY01000834">
    <property type="protein sequence ID" value="KAG5917132.1"/>
    <property type="molecule type" value="Genomic_DNA"/>
</dbReference>
<dbReference type="OrthoDB" id="37659at2759"/>